<name>A0A1D2NBL8_ORCCI</name>
<dbReference type="InterPro" id="IPR050394">
    <property type="entry name" value="Homeobox_NK-like"/>
</dbReference>
<keyword evidence="3 5" id="KW-0371">Homeobox</keyword>
<dbReference type="GO" id="GO:0000981">
    <property type="term" value="F:DNA-binding transcription factor activity, RNA polymerase II-specific"/>
    <property type="evidence" value="ECO:0007669"/>
    <property type="project" value="InterPro"/>
</dbReference>
<dbReference type="Pfam" id="PF00046">
    <property type="entry name" value="Homeodomain"/>
    <property type="match status" value="1"/>
</dbReference>
<dbReference type="InterPro" id="IPR009057">
    <property type="entry name" value="Homeodomain-like_sf"/>
</dbReference>
<evidence type="ECO:0000256" key="6">
    <source>
        <dbReference type="RuleBase" id="RU000682"/>
    </source>
</evidence>
<evidence type="ECO:0000256" key="8">
    <source>
        <dbReference type="SAM" id="SignalP"/>
    </source>
</evidence>
<evidence type="ECO:0000256" key="1">
    <source>
        <dbReference type="ARBA" id="ARBA00004123"/>
    </source>
</evidence>
<dbReference type="Gene3D" id="1.10.10.60">
    <property type="entry name" value="Homeodomain-like"/>
    <property type="match status" value="1"/>
</dbReference>
<evidence type="ECO:0000256" key="4">
    <source>
        <dbReference type="ARBA" id="ARBA00023242"/>
    </source>
</evidence>
<organism evidence="10 11">
    <name type="scientific">Orchesella cincta</name>
    <name type="common">Springtail</name>
    <name type="synonym">Podura cincta</name>
    <dbReference type="NCBI Taxonomy" id="48709"/>
    <lineage>
        <taxon>Eukaryota</taxon>
        <taxon>Metazoa</taxon>
        <taxon>Ecdysozoa</taxon>
        <taxon>Arthropoda</taxon>
        <taxon>Hexapoda</taxon>
        <taxon>Collembola</taxon>
        <taxon>Entomobryomorpha</taxon>
        <taxon>Entomobryoidea</taxon>
        <taxon>Orchesellidae</taxon>
        <taxon>Orchesellinae</taxon>
        <taxon>Orchesella</taxon>
    </lineage>
</organism>
<keyword evidence="4 5" id="KW-0539">Nucleus</keyword>
<dbReference type="Proteomes" id="UP000094527">
    <property type="component" value="Unassembled WGS sequence"/>
</dbReference>
<dbReference type="SUPFAM" id="SSF46689">
    <property type="entry name" value="Homeodomain-like"/>
    <property type="match status" value="1"/>
</dbReference>
<evidence type="ECO:0000256" key="2">
    <source>
        <dbReference type="ARBA" id="ARBA00023125"/>
    </source>
</evidence>
<dbReference type="InterPro" id="IPR001356">
    <property type="entry name" value="HD"/>
</dbReference>
<evidence type="ECO:0000313" key="10">
    <source>
        <dbReference type="EMBL" id="ODN02396.1"/>
    </source>
</evidence>
<reference evidence="10 11" key="1">
    <citation type="journal article" date="2016" name="Genome Biol. Evol.">
        <title>Gene Family Evolution Reflects Adaptation to Soil Environmental Stressors in the Genome of the Collembolan Orchesella cincta.</title>
        <authorList>
            <person name="Faddeeva-Vakhrusheva A."/>
            <person name="Derks M.F."/>
            <person name="Anvar S.Y."/>
            <person name="Agamennone V."/>
            <person name="Suring W."/>
            <person name="Smit S."/>
            <person name="van Straalen N.M."/>
            <person name="Roelofs D."/>
        </authorList>
    </citation>
    <scope>NUCLEOTIDE SEQUENCE [LARGE SCALE GENOMIC DNA]</scope>
    <source>
        <tissue evidence="10">Mixed pool</tissue>
    </source>
</reference>
<feature type="compositionally biased region" description="Low complexity" evidence="7">
    <location>
        <begin position="82"/>
        <end position="93"/>
    </location>
</feature>
<feature type="signal peptide" evidence="8">
    <location>
        <begin position="1"/>
        <end position="21"/>
    </location>
</feature>
<sequence length="332" mass="37150">TPFLIFIPFYIFLIKSAPGIGRDIGSGELKSKETHFYRSSFRYHNEGTRATCRLVQQSSESQNEQPRRGDTVTSPSTYGCPGSSQSLSGSSLSHHLKGNKDVSSHSTSKIKRKPRVLFSQAQVLELERRFKLQRYLSANERDSLARTLKLTPNQVKIWFQNRRYKSKKGSSSAVSSTSSCLPEICGKLPQHSEQRLSHNDRNFYLHSVPTVATPPQSSASTSSQHNVVSSQLSMGCLNTLNIGSSQTDICNVALKASSYEQLEIPQHNTLVSEARLPENYMNMPLACQKPNEISIHIPSRPQHMLRCAEGDDQADFMLTSHQHSLNPYIQPN</sequence>
<keyword evidence="2 5" id="KW-0238">DNA-binding</keyword>
<dbReference type="SMART" id="SM00389">
    <property type="entry name" value="HOX"/>
    <property type="match status" value="1"/>
</dbReference>
<evidence type="ECO:0000256" key="7">
    <source>
        <dbReference type="SAM" id="MobiDB-lite"/>
    </source>
</evidence>
<dbReference type="STRING" id="48709.A0A1D2NBL8"/>
<dbReference type="EMBL" id="LJIJ01000113">
    <property type="protein sequence ID" value="ODN02396.1"/>
    <property type="molecule type" value="Genomic_DNA"/>
</dbReference>
<proteinExistence type="predicted"/>
<feature type="region of interest" description="Disordered" evidence="7">
    <location>
        <begin position="56"/>
        <end position="110"/>
    </location>
</feature>
<dbReference type="CDD" id="cd00086">
    <property type="entry name" value="homeodomain"/>
    <property type="match status" value="1"/>
</dbReference>
<dbReference type="InterPro" id="IPR020479">
    <property type="entry name" value="HD_metazoa"/>
</dbReference>
<keyword evidence="8" id="KW-0732">Signal</keyword>
<evidence type="ECO:0000256" key="5">
    <source>
        <dbReference type="PROSITE-ProRule" id="PRU00108"/>
    </source>
</evidence>
<dbReference type="PROSITE" id="PS00027">
    <property type="entry name" value="HOMEOBOX_1"/>
    <property type="match status" value="1"/>
</dbReference>
<comment type="caution">
    <text evidence="10">The sequence shown here is derived from an EMBL/GenBank/DDBJ whole genome shotgun (WGS) entry which is preliminary data.</text>
</comment>
<evidence type="ECO:0000259" key="9">
    <source>
        <dbReference type="PROSITE" id="PS50071"/>
    </source>
</evidence>
<evidence type="ECO:0000313" key="11">
    <source>
        <dbReference type="Proteomes" id="UP000094527"/>
    </source>
</evidence>
<feature type="non-terminal residue" evidence="10">
    <location>
        <position position="1"/>
    </location>
</feature>
<gene>
    <name evidence="10" type="ORF">Ocin01_04274</name>
</gene>
<dbReference type="PROSITE" id="PS50071">
    <property type="entry name" value="HOMEOBOX_2"/>
    <property type="match status" value="1"/>
</dbReference>
<feature type="chain" id="PRO_5008905323" evidence="8">
    <location>
        <begin position="22"/>
        <end position="332"/>
    </location>
</feature>
<accession>A0A1D2NBL8</accession>
<keyword evidence="11" id="KW-1185">Reference proteome</keyword>
<feature type="DNA-binding region" description="Homeobox" evidence="5">
    <location>
        <begin position="111"/>
        <end position="170"/>
    </location>
</feature>
<dbReference type="PRINTS" id="PR00024">
    <property type="entry name" value="HOMEOBOX"/>
</dbReference>
<dbReference type="AlphaFoldDB" id="A0A1D2NBL8"/>
<dbReference type="GO" id="GO:0005634">
    <property type="term" value="C:nucleus"/>
    <property type="evidence" value="ECO:0007669"/>
    <property type="project" value="UniProtKB-SubCell"/>
</dbReference>
<dbReference type="InterPro" id="IPR017970">
    <property type="entry name" value="Homeobox_CS"/>
</dbReference>
<dbReference type="PANTHER" id="PTHR24340">
    <property type="entry name" value="HOMEOBOX PROTEIN NKX"/>
    <property type="match status" value="1"/>
</dbReference>
<evidence type="ECO:0000256" key="3">
    <source>
        <dbReference type="ARBA" id="ARBA00023155"/>
    </source>
</evidence>
<dbReference type="GO" id="GO:0030154">
    <property type="term" value="P:cell differentiation"/>
    <property type="evidence" value="ECO:0007669"/>
    <property type="project" value="TreeGrafter"/>
</dbReference>
<protein>
    <submittedName>
        <fullName evidence="10">Homeobox protein Nkx-2.3</fullName>
    </submittedName>
</protein>
<dbReference type="GO" id="GO:0000978">
    <property type="term" value="F:RNA polymerase II cis-regulatory region sequence-specific DNA binding"/>
    <property type="evidence" value="ECO:0007669"/>
    <property type="project" value="TreeGrafter"/>
</dbReference>
<dbReference type="OrthoDB" id="6159439at2759"/>
<comment type="subcellular location">
    <subcellularLocation>
        <location evidence="1 5 6">Nucleus</location>
    </subcellularLocation>
</comment>
<feature type="domain" description="Homeobox" evidence="9">
    <location>
        <begin position="109"/>
        <end position="169"/>
    </location>
</feature>